<protein>
    <submittedName>
        <fullName evidence="1">Uncharacterized protein</fullName>
    </submittedName>
</protein>
<proteinExistence type="predicted"/>
<name>A0ABD1Z0N6_9MARC</name>
<comment type="caution">
    <text evidence="1">The sequence shown here is derived from an EMBL/GenBank/DDBJ whole genome shotgun (WGS) entry which is preliminary data.</text>
</comment>
<dbReference type="EMBL" id="JBHFFA010000002">
    <property type="protein sequence ID" value="KAL2641288.1"/>
    <property type="molecule type" value="Genomic_DNA"/>
</dbReference>
<keyword evidence="2" id="KW-1185">Reference proteome</keyword>
<dbReference type="AlphaFoldDB" id="A0ABD1Z0N6"/>
<reference evidence="1 2" key="1">
    <citation type="submission" date="2024-09" db="EMBL/GenBank/DDBJ databases">
        <title>Chromosome-scale assembly of Riccia fluitans.</title>
        <authorList>
            <person name="Paukszto L."/>
            <person name="Sawicki J."/>
            <person name="Karawczyk K."/>
            <person name="Piernik-Szablinska J."/>
            <person name="Szczecinska M."/>
            <person name="Mazdziarz M."/>
        </authorList>
    </citation>
    <scope>NUCLEOTIDE SEQUENCE [LARGE SCALE GENOMIC DNA]</scope>
    <source>
        <strain evidence="1">Rf_01</strain>
        <tissue evidence="1">Aerial parts of the thallus</tissue>
    </source>
</reference>
<gene>
    <name evidence="1" type="ORF">R1flu_008875</name>
</gene>
<organism evidence="1 2">
    <name type="scientific">Riccia fluitans</name>
    <dbReference type="NCBI Taxonomy" id="41844"/>
    <lineage>
        <taxon>Eukaryota</taxon>
        <taxon>Viridiplantae</taxon>
        <taxon>Streptophyta</taxon>
        <taxon>Embryophyta</taxon>
        <taxon>Marchantiophyta</taxon>
        <taxon>Marchantiopsida</taxon>
        <taxon>Marchantiidae</taxon>
        <taxon>Marchantiales</taxon>
        <taxon>Ricciaceae</taxon>
        <taxon>Riccia</taxon>
    </lineage>
</organism>
<sequence length="120" mass="12109">MPGCIRAICSSDSKTGPNNGRSPLHAAGNSSHGLSAGADEALGWCCWTDLFFSRGQFTGGRGTSSCGALPVPLTPLDRLVASMVTQTVQTRSSSRGLAIVNLGPGTSTGQDGSLNGGTLL</sequence>
<dbReference type="Proteomes" id="UP001605036">
    <property type="component" value="Unassembled WGS sequence"/>
</dbReference>
<accession>A0ABD1Z0N6</accession>
<evidence type="ECO:0000313" key="1">
    <source>
        <dbReference type="EMBL" id="KAL2641288.1"/>
    </source>
</evidence>
<evidence type="ECO:0000313" key="2">
    <source>
        <dbReference type="Proteomes" id="UP001605036"/>
    </source>
</evidence>